<dbReference type="STRING" id="1561998.A0A1I7UGW9"/>
<dbReference type="PANTHER" id="PTHR32020:SF7">
    <property type="entry name" value="PROTEIN CBG02668"/>
    <property type="match status" value="1"/>
</dbReference>
<sequence>MIGTIKGEKTEDDRPATPLPPAIHQISLRDYSRYRIPNPEVAKNLKIKKVVLGVMAKYPELWENHNGEEYMKKWREVGLEVYARTGVVVDVPTLRRMFGTAKGAMKQRLKAFLHRQESHNTLPRPGRAFVDWDLYPHFKWSIEHLAKSNPKWWQLVAVNEDDEDCIFEGAVDPGLVIDEEVPEAGYYEEIVEEAQEEEIPPEPWDKLHEDRDFSPEELLEIIRESTIALFQRNPHHAREIQETLCTVFTKIREADSIDDTHKLFGDWIREEEIRERIFGTRR</sequence>
<dbReference type="GO" id="GO:0005634">
    <property type="term" value="C:nucleus"/>
    <property type="evidence" value="ECO:0007669"/>
    <property type="project" value="TreeGrafter"/>
</dbReference>
<evidence type="ECO:0000313" key="2">
    <source>
        <dbReference type="WBParaSite" id="Csp11.Scaffold629.g9207.t1"/>
    </source>
</evidence>
<evidence type="ECO:0000313" key="1">
    <source>
        <dbReference type="Proteomes" id="UP000095282"/>
    </source>
</evidence>
<accession>A0A1I7UGW9</accession>
<protein>
    <submittedName>
        <fullName evidence="2">MADF domain-containing protein</fullName>
    </submittedName>
</protein>
<dbReference type="InterPro" id="IPR005020">
    <property type="entry name" value="LIN-8"/>
</dbReference>
<reference evidence="2" key="1">
    <citation type="submission" date="2016-11" db="UniProtKB">
        <authorList>
            <consortium name="WormBaseParasite"/>
        </authorList>
    </citation>
    <scope>IDENTIFICATION</scope>
</reference>
<dbReference type="PANTHER" id="PTHR32020">
    <property type="entry name" value="LIN-8 DOMAIN CONTAINING-RELATED"/>
    <property type="match status" value="1"/>
</dbReference>
<proteinExistence type="predicted"/>
<keyword evidence="1" id="KW-1185">Reference proteome</keyword>
<dbReference type="Proteomes" id="UP000095282">
    <property type="component" value="Unplaced"/>
</dbReference>
<dbReference type="Pfam" id="PF03353">
    <property type="entry name" value="Lin-8"/>
    <property type="match status" value="1"/>
</dbReference>
<dbReference type="WBParaSite" id="Csp11.Scaffold629.g9207.t1">
    <property type="protein sequence ID" value="Csp11.Scaffold629.g9207.t1"/>
    <property type="gene ID" value="Csp11.Scaffold629.g9207"/>
</dbReference>
<organism evidence="1 2">
    <name type="scientific">Caenorhabditis tropicalis</name>
    <dbReference type="NCBI Taxonomy" id="1561998"/>
    <lineage>
        <taxon>Eukaryota</taxon>
        <taxon>Metazoa</taxon>
        <taxon>Ecdysozoa</taxon>
        <taxon>Nematoda</taxon>
        <taxon>Chromadorea</taxon>
        <taxon>Rhabditida</taxon>
        <taxon>Rhabditina</taxon>
        <taxon>Rhabditomorpha</taxon>
        <taxon>Rhabditoidea</taxon>
        <taxon>Rhabditidae</taxon>
        <taxon>Peloderinae</taxon>
        <taxon>Caenorhabditis</taxon>
    </lineage>
</organism>
<dbReference type="AlphaFoldDB" id="A0A1I7UGW9"/>
<name>A0A1I7UGW9_9PELO</name>